<dbReference type="InterPro" id="IPR036937">
    <property type="entry name" value="Adhesion_dom_fimbrial_sf"/>
</dbReference>
<gene>
    <name evidence="6" type="ORF">W7K_16780</name>
</gene>
<dbReference type="SUPFAM" id="SSF49401">
    <property type="entry name" value="Bacterial adhesins"/>
    <property type="match status" value="1"/>
</dbReference>
<comment type="caution">
    <text evidence="6">The sequence shown here is derived from an EMBL/GenBank/DDBJ whole genome shotgun (WGS) entry which is preliminary data.</text>
</comment>
<dbReference type="InterPro" id="IPR050263">
    <property type="entry name" value="Bact_Fimbrial_Adh_Pro"/>
</dbReference>
<keyword evidence="3" id="KW-0281">Fimbrium</keyword>
<dbReference type="AlphaFoldDB" id="A0A0L8A722"/>
<evidence type="ECO:0000256" key="4">
    <source>
        <dbReference type="SAM" id="MobiDB-lite"/>
    </source>
</evidence>
<dbReference type="GO" id="GO:0009289">
    <property type="term" value="C:pilus"/>
    <property type="evidence" value="ECO:0007669"/>
    <property type="project" value="UniProtKB-SubCell"/>
</dbReference>
<evidence type="ECO:0000256" key="2">
    <source>
        <dbReference type="ARBA" id="ARBA00006671"/>
    </source>
</evidence>
<comment type="similarity">
    <text evidence="2">Belongs to the fimbrial protein family.</text>
</comment>
<accession>A0A0L8A722</accession>
<reference evidence="6 7" key="1">
    <citation type="journal article" date="2012" name="J. Bacteriol.">
        <title>Genome sequence of a novel nicotine-degrading strain, Pseudomonas geniculata N1.</title>
        <authorList>
            <person name="Tang H."/>
            <person name="Yu H."/>
            <person name="Tai C."/>
            <person name="Huang K."/>
            <person name="Liu Y."/>
            <person name="Wang L."/>
            <person name="Yao Y."/>
            <person name="Wu G."/>
            <person name="Xu P."/>
        </authorList>
    </citation>
    <scope>NUCLEOTIDE SEQUENCE [LARGE SCALE GENOMIC DNA]</scope>
    <source>
        <strain evidence="6 7">N1</strain>
    </source>
</reference>
<proteinExistence type="inferred from homology"/>
<evidence type="ECO:0000256" key="1">
    <source>
        <dbReference type="ARBA" id="ARBA00004561"/>
    </source>
</evidence>
<comment type="subcellular location">
    <subcellularLocation>
        <location evidence="1">Fimbrium</location>
    </subcellularLocation>
</comment>
<dbReference type="Gene3D" id="2.60.40.1090">
    <property type="entry name" value="Fimbrial-type adhesion domain"/>
    <property type="match status" value="1"/>
</dbReference>
<feature type="region of interest" description="Disordered" evidence="4">
    <location>
        <begin position="284"/>
        <end position="303"/>
    </location>
</feature>
<dbReference type="GO" id="GO:0043709">
    <property type="term" value="P:cell adhesion involved in single-species biofilm formation"/>
    <property type="evidence" value="ECO:0007669"/>
    <property type="project" value="TreeGrafter"/>
</dbReference>
<dbReference type="InterPro" id="IPR008966">
    <property type="entry name" value="Adhesion_dom_sf"/>
</dbReference>
<dbReference type="EMBL" id="AJLO02000037">
    <property type="protein sequence ID" value="KOE98026.1"/>
    <property type="molecule type" value="Genomic_DNA"/>
</dbReference>
<feature type="domain" description="Fimbrial-type adhesion" evidence="5">
    <location>
        <begin position="236"/>
        <end position="365"/>
    </location>
</feature>
<dbReference type="PANTHER" id="PTHR33420">
    <property type="entry name" value="FIMBRIAL SUBUNIT ELFA-RELATED"/>
    <property type="match status" value="1"/>
</dbReference>
<evidence type="ECO:0000313" key="6">
    <source>
        <dbReference type="EMBL" id="KOE98026.1"/>
    </source>
</evidence>
<name>A0A0L8A722_9GAMM</name>
<evidence type="ECO:0000313" key="7">
    <source>
        <dbReference type="Proteomes" id="UP000036890"/>
    </source>
</evidence>
<dbReference type="Proteomes" id="UP000036890">
    <property type="component" value="Unassembled WGS sequence"/>
</dbReference>
<protein>
    <submittedName>
        <fullName evidence="6">Fimbrial protein</fullName>
    </submittedName>
</protein>
<dbReference type="PANTHER" id="PTHR33420:SF14">
    <property type="entry name" value="TYPE 1 FIMBRIN D-MANNOSE SPECIFIC ADHESIN"/>
    <property type="match status" value="1"/>
</dbReference>
<evidence type="ECO:0000259" key="5">
    <source>
        <dbReference type="Pfam" id="PF00419"/>
    </source>
</evidence>
<dbReference type="OrthoDB" id="6054318at2"/>
<evidence type="ECO:0000256" key="3">
    <source>
        <dbReference type="ARBA" id="ARBA00023263"/>
    </source>
</evidence>
<dbReference type="Pfam" id="PF00419">
    <property type="entry name" value="Fimbrial"/>
    <property type="match status" value="1"/>
</dbReference>
<organism evidence="6 7">
    <name type="scientific">Stenotrophomonas geniculata N1</name>
    <dbReference type="NCBI Taxonomy" id="1167641"/>
    <lineage>
        <taxon>Bacteria</taxon>
        <taxon>Pseudomonadati</taxon>
        <taxon>Pseudomonadota</taxon>
        <taxon>Gammaproteobacteria</taxon>
        <taxon>Lysobacterales</taxon>
        <taxon>Lysobacteraceae</taxon>
        <taxon>Stenotrophomonas</taxon>
    </lineage>
</organism>
<dbReference type="InterPro" id="IPR000259">
    <property type="entry name" value="Adhesion_dom_fimbrial"/>
</dbReference>
<feature type="compositionally biased region" description="Polar residues" evidence="4">
    <location>
        <begin position="292"/>
        <end position="303"/>
    </location>
</feature>
<sequence length="366" mass="39936">MAATMGHRRRGANMRLDPIRSAFFFPLRGTNLSRAAEFAKAGNKHVSRGQLRPRSAALAGVLVFSGTAAACEHYTAFPDVVLDTVFTNAPEDPQRFMIQERGRSSLRRCSFPGGPIPVFVRLDVPGLTYVGDLQYQGRTYASYATSEDSALLAFDVYWNETDRKPLRLGEELEMEYETTAGDSVQYVISYTALVFSRGGRMRTSSIRTGSISLRSPAHPGLDSSAPYYLAPQFPAVTCPVRDVSETLQDVQWAELSTPGSTAKEKPVAVRLNCGTDAPRAQITLTDAGDPKNSGSQLTPTADSNAKGVRVQLLQAGGEVNFGRIWNFEPGVGGTHEIAFTARYIRTDEPLMPGLIKGEAVLNVDYW</sequence>